<keyword evidence="1 5" id="KW-0963">Cytoplasm</keyword>
<feature type="domain" description="YqgF/RNase H-like" evidence="6">
    <location>
        <begin position="2"/>
        <end position="100"/>
    </location>
</feature>
<dbReference type="CDD" id="cd16964">
    <property type="entry name" value="YqgF"/>
    <property type="match status" value="1"/>
</dbReference>
<dbReference type="InterPro" id="IPR012337">
    <property type="entry name" value="RNaseH-like_sf"/>
</dbReference>
<evidence type="ECO:0000256" key="4">
    <source>
        <dbReference type="ARBA" id="ARBA00022801"/>
    </source>
</evidence>
<keyword evidence="4 5" id="KW-0378">Hydrolase</keyword>
<dbReference type="InterPro" id="IPR037027">
    <property type="entry name" value="YqgF/RNaseH-like_dom_sf"/>
</dbReference>
<organism evidence="7 8">
    <name type="scientific">Spirosoma terrae</name>
    <dbReference type="NCBI Taxonomy" id="1968276"/>
    <lineage>
        <taxon>Bacteria</taxon>
        <taxon>Pseudomonadati</taxon>
        <taxon>Bacteroidota</taxon>
        <taxon>Cytophagia</taxon>
        <taxon>Cytophagales</taxon>
        <taxon>Cytophagaceae</taxon>
        <taxon>Spirosoma</taxon>
    </lineage>
</organism>
<keyword evidence="8" id="KW-1185">Reference proteome</keyword>
<evidence type="ECO:0000259" key="6">
    <source>
        <dbReference type="SMART" id="SM00732"/>
    </source>
</evidence>
<evidence type="ECO:0000256" key="1">
    <source>
        <dbReference type="ARBA" id="ARBA00022490"/>
    </source>
</evidence>
<comment type="function">
    <text evidence="5">Could be a nuclease involved in processing of the 5'-end of pre-16S rRNA.</text>
</comment>
<dbReference type="NCBIfam" id="TIGR00250">
    <property type="entry name" value="RNAse_H_YqgF"/>
    <property type="match status" value="1"/>
</dbReference>
<comment type="similarity">
    <text evidence="5">Belongs to the YqgF HJR family.</text>
</comment>
<evidence type="ECO:0000256" key="2">
    <source>
        <dbReference type="ARBA" id="ARBA00022517"/>
    </source>
</evidence>
<dbReference type="InterPro" id="IPR005227">
    <property type="entry name" value="YqgF"/>
</dbReference>
<dbReference type="PANTHER" id="PTHR33317">
    <property type="entry name" value="POLYNUCLEOTIDYL TRANSFERASE, RIBONUCLEASE H-LIKE SUPERFAMILY PROTEIN"/>
    <property type="match status" value="1"/>
</dbReference>
<reference evidence="7 8" key="1">
    <citation type="submission" date="2020-02" db="EMBL/GenBank/DDBJ databases">
        <title>Draft genome sequence of two Spirosoma agri KCTC 52727 and Spirosoma terrae KCTC 52035.</title>
        <authorList>
            <person name="Rojas J."/>
            <person name="Ambika Manirajan B."/>
            <person name="Suarez C."/>
            <person name="Ratering S."/>
            <person name="Schnell S."/>
        </authorList>
    </citation>
    <scope>NUCLEOTIDE SEQUENCE [LARGE SCALE GENOMIC DNA]</scope>
    <source>
        <strain evidence="7 8">KCTC 52035</strain>
    </source>
</reference>
<proteinExistence type="inferred from homology"/>
<dbReference type="InterPro" id="IPR006641">
    <property type="entry name" value="YqgF/RNaseH-like_dom"/>
</dbReference>
<evidence type="ECO:0000313" key="7">
    <source>
        <dbReference type="EMBL" id="NDU93312.1"/>
    </source>
</evidence>
<keyword evidence="2 5" id="KW-0690">Ribosome biogenesis</keyword>
<dbReference type="PANTHER" id="PTHR33317:SF4">
    <property type="entry name" value="POLYNUCLEOTIDYL TRANSFERASE, RIBONUCLEASE H-LIKE SUPERFAMILY PROTEIN"/>
    <property type="match status" value="1"/>
</dbReference>
<dbReference type="Proteomes" id="UP000474175">
    <property type="component" value="Unassembled WGS sequence"/>
</dbReference>
<evidence type="ECO:0000313" key="8">
    <source>
        <dbReference type="Proteomes" id="UP000474175"/>
    </source>
</evidence>
<evidence type="ECO:0000256" key="5">
    <source>
        <dbReference type="HAMAP-Rule" id="MF_00651"/>
    </source>
</evidence>
<dbReference type="GO" id="GO:0005829">
    <property type="term" value="C:cytosol"/>
    <property type="evidence" value="ECO:0007669"/>
    <property type="project" value="TreeGrafter"/>
</dbReference>
<evidence type="ECO:0000256" key="3">
    <source>
        <dbReference type="ARBA" id="ARBA00022722"/>
    </source>
</evidence>
<dbReference type="Pfam" id="PF03652">
    <property type="entry name" value="RuvX"/>
    <property type="match status" value="1"/>
</dbReference>
<protein>
    <recommendedName>
        <fullName evidence="5">Putative pre-16S rRNA nuclease</fullName>
        <ecNumber evidence="5">3.1.-.-</ecNumber>
    </recommendedName>
</protein>
<dbReference type="HAMAP" id="MF_00651">
    <property type="entry name" value="Nuclease_YqgF"/>
    <property type="match status" value="1"/>
</dbReference>
<dbReference type="SUPFAM" id="SSF53098">
    <property type="entry name" value="Ribonuclease H-like"/>
    <property type="match status" value="1"/>
</dbReference>
<dbReference type="GO" id="GO:0000967">
    <property type="term" value="P:rRNA 5'-end processing"/>
    <property type="evidence" value="ECO:0007669"/>
    <property type="project" value="UniProtKB-UniRule"/>
</dbReference>
<dbReference type="SMART" id="SM00732">
    <property type="entry name" value="YqgFc"/>
    <property type="match status" value="1"/>
</dbReference>
<dbReference type="EMBL" id="JAAFZH010000001">
    <property type="protein sequence ID" value="NDU93312.1"/>
    <property type="molecule type" value="Genomic_DNA"/>
</dbReference>
<dbReference type="GO" id="GO:0016788">
    <property type="term" value="F:hydrolase activity, acting on ester bonds"/>
    <property type="evidence" value="ECO:0007669"/>
    <property type="project" value="UniProtKB-UniRule"/>
</dbReference>
<dbReference type="AlphaFoldDB" id="A0A6L9L1D7"/>
<gene>
    <name evidence="7" type="primary">ruvX</name>
    <name evidence="7" type="ORF">GK108_00350</name>
</gene>
<keyword evidence="3 5" id="KW-0540">Nuclease</keyword>
<dbReference type="Gene3D" id="3.30.420.140">
    <property type="entry name" value="YqgF/RNase H-like domain"/>
    <property type="match status" value="1"/>
</dbReference>
<dbReference type="GO" id="GO:0004518">
    <property type="term" value="F:nuclease activity"/>
    <property type="evidence" value="ECO:0007669"/>
    <property type="project" value="UniProtKB-KW"/>
</dbReference>
<accession>A0A6L9L1D7</accession>
<name>A0A6L9L1D7_9BACT</name>
<sequence length="141" mass="15750">MARLLAIDYGAKRTGIAVTDPLQLIASALETVPSHELLKYLKAYVEREPVDAFIVGLPKRLDGTDTDNTPRVRKFVTHLQNALPAIPVYWHDERFTSAMALQAMIAGGSSKKDRREKGNIDKVSAVIILQSYMESKQLNRN</sequence>
<comment type="caution">
    <text evidence="7">The sequence shown here is derived from an EMBL/GenBank/DDBJ whole genome shotgun (WGS) entry which is preliminary data.</text>
</comment>
<dbReference type="RefSeq" id="WP_163941096.1">
    <property type="nucleotide sequence ID" value="NZ_JAAFZH010000001.1"/>
</dbReference>
<comment type="subcellular location">
    <subcellularLocation>
        <location evidence="5">Cytoplasm</location>
    </subcellularLocation>
</comment>
<dbReference type="EC" id="3.1.-.-" evidence="5"/>